<feature type="domain" description="UspA" evidence="2">
    <location>
        <begin position="166"/>
        <end position="314"/>
    </location>
</feature>
<keyword evidence="4" id="KW-1185">Reference proteome</keyword>
<feature type="compositionally biased region" description="Low complexity" evidence="1">
    <location>
        <begin position="71"/>
        <end position="112"/>
    </location>
</feature>
<evidence type="ECO:0000313" key="4">
    <source>
        <dbReference type="Proteomes" id="UP000027222"/>
    </source>
</evidence>
<organism evidence="3 4">
    <name type="scientific">Galerina marginata (strain CBS 339.88)</name>
    <dbReference type="NCBI Taxonomy" id="685588"/>
    <lineage>
        <taxon>Eukaryota</taxon>
        <taxon>Fungi</taxon>
        <taxon>Dikarya</taxon>
        <taxon>Basidiomycota</taxon>
        <taxon>Agaricomycotina</taxon>
        <taxon>Agaricomycetes</taxon>
        <taxon>Agaricomycetidae</taxon>
        <taxon>Agaricales</taxon>
        <taxon>Agaricineae</taxon>
        <taxon>Strophariaceae</taxon>
        <taxon>Galerina</taxon>
    </lineage>
</organism>
<dbReference type="SUPFAM" id="SSF52402">
    <property type="entry name" value="Adenine nucleotide alpha hydrolases-like"/>
    <property type="match status" value="1"/>
</dbReference>
<dbReference type="OrthoDB" id="843225at2759"/>
<dbReference type="PANTHER" id="PTHR47815">
    <property type="entry name" value="UNIVERSAL STRESS PROTEIN A FAMILY PROTEIN C25B2.10"/>
    <property type="match status" value="1"/>
</dbReference>
<proteinExistence type="predicted"/>
<dbReference type="AlphaFoldDB" id="A0A067T151"/>
<reference evidence="4" key="1">
    <citation type="journal article" date="2014" name="Proc. Natl. Acad. Sci. U.S.A.">
        <title>Extensive sampling of basidiomycete genomes demonstrates inadequacy of the white-rot/brown-rot paradigm for wood decay fungi.</title>
        <authorList>
            <person name="Riley R."/>
            <person name="Salamov A.A."/>
            <person name="Brown D.W."/>
            <person name="Nagy L.G."/>
            <person name="Floudas D."/>
            <person name="Held B.W."/>
            <person name="Levasseur A."/>
            <person name="Lombard V."/>
            <person name="Morin E."/>
            <person name="Otillar R."/>
            <person name="Lindquist E.A."/>
            <person name="Sun H."/>
            <person name="LaButti K.M."/>
            <person name="Schmutz J."/>
            <person name="Jabbour D."/>
            <person name="Luo H."/>
            <person name="Baker S.E."/>
            <person name="Pisabarro A.G."/>
            <person name="Walton J.D."/>
            <person name="Blanchette R.A."/>
            <person name="Henrissat B."/>
            <person name="Martin F."/>
            <person name="Cullen D."/>
            <person name="Hibbett D.S."/>
            <person name="Grigoriev I.V."/>
        </authorList>
    </citation>
    <scope>NUCLEOTIDE SEQUENCE [LARGE SCALE GENOMIC DNA]</scope>
    <source>
        <strain evidence="4">CBS 339.88</strain>
    </source>
</reference>
<feature type="compositionally biased region" description="Polar residues" evidence="1">
    <location>
        <begin position="14"/>
        <end position="33"/>
    </location>
</feature>
<dbReference type="STRING" id="685588.A0A067T151"/>
<dbReference type="InterPro" id="IPR014729">
    <property type="entry name" value="Rossmann-like_a/b/a_fold"/>
</dbReference>
<dbReference type="PANTHER" id="PTHR47815:SF1">
    <property type="entry name" value="UNIVERSAL STRESS PROTEIN A FAMILY PROTEIN C25B2.10"/>
    <property type="match status" value="1"/>
</dbReference>
<sequence length="337" mass="36097">MMSGSLSPPLRSALKQSSRPSSPVSPGTISPQITRVPLPSSSPTSMSSSPLAMSPAGISTPTPTQTHFPFSQSTVDSLSSTQSSSPVSASGSQSQSLSQCQSQTLPLPSSMSHGHHHHPHNPLASPSYTPKVSFDTFENPVASMFSFTLQVKSAGYRRTRNTRVFLCASSPDESGREALDWCLEALVQDGDELIVFRGLDEDVLDKPHDALRAEARALMLSIQAKSVEYDADRKLSLILEFIPGKITDTIDRLIALYRPDSLVVGTRGRRFGVGLVQGIGAGLVQGLGVGSGVSIGSVSKYCLSHSPVPVIVVRPGRKLRKAVEKRRADPKRGKHFE</sequence>
<feature type="region of interest" description="Disordered" evidence="1">
    <location>
        <begin position="1"/>
        <end position="127"/>
    </location>
</feature>
<gene>
    <name evidence="3" type="ORF">GALMADRAFT_95530</name>
</gene>
<evidence type="ECO:0000259" key="2">
    <source>
        <dbReference type="Pfam" id="PF00582"/>
    </source>
</evidence>
<dbReference type="HOGENOM" id="CLU_060788_0_0_1"/>
<dbReference type="Gene3D" id="3.40.50.620">
    <property type="entry name" value="HUPs"/>
    <property type="match status" value="1"/>
</dbReference>
<feature type="compositionally biased region" description="Polar residues" evidence="1">
    <location>
        <begin position="57"/>
        <end position="70"/>
    </location>
</feature>
<dbReference type="InterPro" id="IPR006016">
    <property type="entry name" value="UspA"/>
</dbReference>
<dbReference type="EMBL" id="KL142377">
    <property type="protein sequence ID" value="KDR76905.1"/>
    <property type="molecule type" value="Genomic_DNA"/>
</dbReference>
<evidence type="ECO:0000313" key="3">
    <source>
        <dbReference type="EMBL" id="KDR76905.1"/>
    </source>
</evidence>
<evidence type="ECO:0000256" key="1">
    <source>
        <dbReference type="SAM" id="MobiDB-lite"/>
    </source>
</evidence>
<dbReference type="Pfam" id="PF00582">
    <property type="entry name" value="Usp"/>
    <property type="match status" value="1"/>
</dbReference>
<feature type="compositionally biased region" description="Low complexity" evidence="1">
    <location>
        <begin position="37"/>
        <end position="56"/>
    </location>
</feature>
<dbReference type="CDD" id="cd23659">
    <property type="entry name" value="USP_At3g01520-like"/>
    <property type="match status" value="1"/>
</dbReference>
<protein>
    <recommendedName>
        <fullName evidence="2">UspA domain-containing protein</fullName>
    </recommendedName>
</protein>
<accession>A0A067T151</accession>
<dbReference type="Proteomes" id="UP000027222">
    <property type="component" value="Unassembled WGS sequence"/>
</dbReference>
<name>A0A067T151_GALM3</name>